<dbReference type="InterPro" id="IPR014012">
    <property type="entry name" value="HSA_dom"/>
</dbReference>
<dbReference type="GO" id="GO:0016787">
    <property type="term" value="F:hydrolase activity"/>
    <property type="evidence" value="ECO:0007669"/>
    <property type="project" value="UniProtKB-KW"/>
</dbReference>
<feature type="region of interest" description="Disordered" evidence="10">
    <location>
        <begin position="68"/>
        <end position="134"/>
    </location>
</feature>
<name>A0A9P5MX53_9AGAM</name>
<dbReference type="SUPFAM" id="SSF47370">
    <property type="entry name" value="Bromodomain"/>
    <property type="match status" value="1"/>
</dbReference>
<feature type="domain" description="HSA" evidence="14">
    <location>
        <begin position="422"/>
        <end position="494"/>
    </location>
</feature>
<feature type="compositionally biased region" description="Polar residues" evidence="10">
    <location>
        <begin position="1258"/>
        <end position="1267"/>
    </location>
</feature>
<proteinExistence type="predicted"/>
<feature type="compositionally biased region" description="Polar residues" evidence="10">
    <location>
        <begin position="94"/>
        <end position="118"/>
    </location>
</feature>
<dbReference type="OrthoDB" id="5857104at2759"/>
<keyword evidence="8" id="KW-0539">Nucleus</keyword>
<reference evidence="16" key="2">
    <citation type="journal article" date="2020" name="Nat. Commun.">
        <title>Large-scale genome sequencing of mycorrhizal fungi provides insights into the early evolution of symbiotic traits.</title>
        <authorList>
            <person name="Miyauchi S."/>
            <person name="Kiss E."/>
            <person name="Kuo A."/>
            <person name="Drula E."/>
            <person name="Kohler A."/>
            <person name="Sanchez-Garcia M."/>
            <person name="Morin E."/>
            <person name="Andreopoulos B."/>
            <person name="Barry K.W."/>
            <person name="Bonito G."/>
            <person name="Buee M."/>
            <person name="Carver A."/>
            <person name="Chen C."/>
            <person name="Cichocki N."/>
            <person name="Clum A."/>
            <person name="Culley D."/>
            <person name="Crous P.W."/>
            <person name="Fauchery L."/>
            <person name="Girlanda M."/>
            <person name="Hayes R.D."/>
            <person name="Keri Z."/>
            <person name="LaButti K."/>
            <person name="Lipzen A."/>
            <person name="Lombard V."/>
            <person name="Magnuson J."/>
            <person name="Maillard F."/>
            <person name="Murat C."/>
            <person name="Nolan M."/>
            <person name="Ohm R.A."/>
            <person name="Pangilinan J."/>
            <person name="Pereira M.F."/>
            <person name="Perotto S."/>
            <person name="Peter M."/>
            <person name="Pfister S."/>
            <person name="Riley R."/>
            <person name="Sitrit Y."/>
            <person name="Stielow J.B."/>
            <person name="Szollosi G."/>
            <person name="Zifcakova L."/>
            <person name="Stursova M."/>
            <person name="Spatafora J.W."/>
            <person name="Tedersoo L."/>
            <person name="Vaario L.M."/>
            <person name="Yamada A."/>
            <person name="Yan M."/>
            <person name="Wang P."/>
            <person name="Xu J."/>
            <person name="Bruns T."/>
            <person name="Baldrian P."/>
            <person name="Vilgalys R."/>
            <person name="Dunand C."/>
            <person name="Henrissat B."/>
            <person name="Grigoriev I.V."/>
            <person name="Hibbett D."/>
            <person name="Nagy L.G."/>
            <person name="Martin F.M."/>
        </authorList>
    </citation>
    <scope>NUCLEOTIDE SEQUENCE</scope>
    <source>
        <strain evidence="16">Prilba</strain>
    </source>
</reference>
<evidence type="ECO:0000313" key="16">
    <source>
        <dbReference type="EMBL" id="KAF8480889.1"/>
    </source>
</evidence>
<dbReference type="CDD" id="cd18793">
    <property type="entry name" value="SF2_C_SNF"/>
    <property type="match status" value="1"/>
</dbReference>
<dbReference type="Pfam" id="PF00176">
    <property type="entry name" value="SNF2-rel_dom"/>
    <property type="match status" value="1"/>
</dbReference>
<evidence type="ECO:0000256" key="10">
    <source>
        <dbReference type="SAM" id="MobiDB-lite"/>
    </source>
</evidence>
<dbReference type="SMART" id="SM00487">
    <property type="entry name" value="DEXDc"/>
    <property type="match status" value="1"/>
</dbReference>
<dbReference type="GO" id="GO:0006355">
    <property type="term" value="P:regulation of DNA-templated transcription"/>
    <property type="evidence" value="ECO:0007669"/>
    <property type="project" value="InterPro"/>
</dbReference>
<evidence type="ECO:0000256" key="7">
    <source>
        <dbReference type="ARBA" id="ARBA00023163"/>
    </source>
</evidence>
<keyword evidence="3" id="KW-0378">Hydrolase</keyword>
<evidence type="ECO:0000256" key="3">
    <source>
        <dbReference type="ARBA" id="ARBA00022801"/>
    </source>
</evidence>
<dbReference type="InterPro" id="IPR049730">
    <property type="entry name" value="SNF2/RAD54-like_C"/>
</dbReference>
<dbReference type="InterPro" id="IPR014001">
    <property type="entry name" value="Helicase_ATP-bd"/>
</dbReference>
<dbReference type="InterPro" id="IPR014978">
    <property type="entry name" value="Gln-Leu-Gln_QLQ"/>
</dbReference>
<dbReference type="Gene3D" id="1.20.5.170">
    <property type="match status" value="1"/>
</dbReference>
<dbReference type="PANTHER" id="PTHR10799">
    <property type="entry name" value="SNF2/RAD54 HELICASE FAMILY"/>
    <property type="match status" value="1"/>
</dbReference>
<organism evidence="16 17">
    <name type="scientific">Russula ochroleuca</name>
    <dbReference type="NCBI Taxonomy" id="152965"/>
    <lineage>
        <taxon>Eukaryota</taxon>
        <taxon>Fungi</taxon>
        <taxon>Dikarya</taxon>
        <taxon>Basidiomycota</taxon>
        <taxon>Agaricomycotina</taxon>
        <taxon>Agaricomycetes</taxon>
        <taxon>Russulales</taxon>
        <taxon>Russulaceae</taxon>
        <taxon>Russula</taxon>
    </lineage>
</organism>
<evidence type="ECO:0000313" key="17">
    <source>
        <dbReference type="Proteomes" id="UP000759537"/>
    </source>
</evidence>
<feature type="region of interest" description="Disordered" evidence="10">
    <location>
        <begin position="1212"/>
        <end position="1278"/>
    </location>
</feature>
<dbReference type="Gene3D" id="3.40.50.300">
    <property type="entry name" value="P-loop containing nucleotide triphosphate hydrolases"/>
    <property type="match status" value="1"/>
</dbReference>
<dbReference type="InterPro" id="IPR038718">
    <property type="entry name" value="SNF2-like_sf"/>
</dbReference>
<accession>A0A9P5MX53</accession>
<dbReference type="Pfam" id="PF07529">
    <property type="entry name" value="HSA"/>
    <property type="match status" value="1"/>
</dbReference>
<dbReference type="GO" id="GO:0005634">
    <property type="term" value="C:nucleus"/>
    <property type="evidence" value="ECO:0007669"/>
    <property type="project" value="UniProtKB-SubCell"/>
</dbReference>
<feature type="compositionally biased region" description="Pro residues" evidence="10">
    <location>
        <begin position="120"/>
        <end position="130"/>
    </location>
</feature>
<keyword evidence="6 9" id="KW-0103">Bromodomain</keyword>
<dbReference type="SMART" id="SM00297">
    <property type="entry name" value="BROMO"/>
    <property type="match status" value="1"/>
</dbReference>
<feature type="domain" description="QLQ" evidence="15">
    <location>
        <begin position="133"/>
        <end position="168"/>
    </location>
</feature>
<dbReference type="InterPro" id="IPR029295">
    <property type="entry name" value="SnAC"/>
</dbReference>
<dbReference type="SMART" id="SM00951">
    <property type="entry name" value="QLQ"/>
    <property type="match status" value="1"/>
</dbReference>
<dbReference type="SMART" id="SM00490">
    <property type="entry name" value="HELICc"/>
    <property type="match status" value="1"/>
</dbReference>
<dbReference type="PROSITE" id="PS50014">
    <property type="entry name" value="BROMODOMAIN_2"/>
    <property type="match status" value="1"/>
</dbReference>
<feature type="domain" description="Helicase ATP-binding" evidence="12">
    <location>
        <begin position="604"/>
        <end position="769"/>
    </location>
</feature>
<dbReference type="InterPro" id="IPR001487">
    <property type="entry name" value="Bromodomain"/>
</dbReference>
<evidence type="ECO:0000259" key="14">
    <source>
        <dbReference type="PROSITE" id="PS51204"/>
    </source>
</evidence>
<dbReference type="PROSITE" id="PS51666">
    <property type="entry name" value="QLQ"/>
    <property type="match status" value="1"/>
</dbReference>
<dbReference type="GO" id="GO:0042393">
    <property type="term" value="F:histone binding"/>
    <property type="evidence" value="ECO:0007669"/>
    <property type="project" value="InterPro"/>
</dbReference>
<protein>
    <submittedName>
        <fullName evidence="16">SNF2 family N-terminal domain-containing protein</fullName>
    </submittedName>
</protein>
<evidence type="ECO:0000256" key="6">
    <source>
        <dbReference type="ARBA" id="ARBA00023117"/>
    </source>
</evidence>
<keyword evidence="2" id="KW-0547">Nucleotide-binding</keyword>
<evidence type="ECO:0000256" key="1">
    <source>
        <dbReference type="ARBA" id="ARBA00004123"/>
    </source>
</evidence>
<dbReference type="InterPro" id="IPR000330">
    <property type="entry name" value="SNF2_N"/>
</dbReference>
<dbReference type="Pfam" id="PF00439">
    <property type="entry name" value="Bromodomain"/>
    <property type="match status" value="1"/>
</dbReference>
<evidence type="ECO:0000259" key="13">
    <source>
        <dbReference type="PROSITE" id="PS51194"/>
    </source>
</evidence>
<dbReference type="SUPFAM" id="SSF52540">
    <property type="entry name" value="P-loop containing nucleoside triphosphate hydrolases"/>
    <property type="match status" value="2"/>
</dbReference>
<dbReference type="Gene3D" id="3.40.50.10810">
    <property type="entry name" value="Tandem AAA-ATPase domain"/>
    <property type="match status" value="1"/>
</dbReference>
<dbReference type="Gene3D" id="1.20.920.10">
    <property type="entry name" value="Bromodomain-like"/>
    <property type="match status" value="1"/>
</dbReference>
<evidence type="ECO:0000259" key="12">
    <source>
        <dbReference type="PROSITE" id="PS51192"/>
    </source>
</evidence>
<gene>
    <name evidence="16" type="ORF">DFH94DRAFT_736678</name>
</gene>
<dbReference type="InterPro" id="IPR036427">
    <property type="entry name" value="Bromodomain-like_sf"/>
</dbReference>
<keyword evidence="5" id="KW-0805">Transcription regulation</keyword>
<keyword evidence="7" id="KW-0804">Transcription</keyword>
<dbReference type="GO" id="GO:0006338">
    <property type="term" value="P:chromatin remodeling"/>
    <property type="evidence" value="ECO:0007669"/>
    <property type="project" value="UniProtKB-ARBA"/>
</dbReference>
<dbReference type="SMART" id="SM00573">
    <property type="entry name" value="HSA"/>
    <property type="match status" value="1"/>
</dbReference>
<dbReference type="Pfam" id="PF08880">
    <property type="entry name" value="QLQ"/>
    <property type="match status" value="1"/>
</dbReference>
<evidence type="ECO:0000256" key="4">
    <source>
        <dbReference type="ARBA" id="ARBA00022840"/>
    </source>
</evidence>
<reference evidence="16" key="1">
    <citation type="submission" date="2019-10" db="EMBL/GenBank/DDBJ databases">
        <authorList>
            <consortium name="DOE Joint Genome Institute"/>
            <person name="Kuo A."/>
            <person name="Miyauchi S."/>
            <person name="Kiss E."/>
            <person name="Drula E."/>
            <person name="Kohler A."/>
            <person name="Sanchez-Garcia M."/>
            <person name="Andreopoulos B."/>
            <person name="Barry K.W."/>
            <person name="Bonito G."/>
            <person name="Buee M."/>
            <person name="Carver A."/>
            <person name="Chen C."/>
            <person name="Cichocki N."/>
            <person name="Clum A."/>
            <person name="Culley D."/>
            <person name="Crous P.W."/>
            <person name="Fauchery L."/>
            <person name="Girlanda M."/>
            <person name="Hayes R."/>
            <person name="Keri Z."/>
            <person name="LaButti K."/>
            <person name="Lipzen A."/>
            <person name="Lombard V."/>
            <person name="Magnuson J."/>
            <person name="Maillard F."/>
            <person name="Morin E."/>
            <person name="Murat C."/>
            <person name="Nolan M."/>
            <person name="Ohm R."/>
            <person name="Pangilinan J."/>
            <person name="Pereira M."/>
            <person name="Perotto S."/>
            <person name="Peter M."/>
            <person name="Riley R."/>
            <person name="Sitrit Y."/>
            <person name="Stielow B."/>
            <person name="Szollosi G."/>
            <person name="Zifcakova L."/>
            <person name="Stursova M."/>
            <person name="Spatafora J.W."/>
            <person name="Tedersoo L."/>
            <person name="Vaario L.-M."/>
            <person name="Yamada A."/>
            <person name="Yan M."/>
            <person name="Wang P."/>
            <person name="Xu J."/>
            <person name="Bruns T."/>
            <person name="Baldrian P."/>
            <person name="Vilgalys R."/>
            <person name="Henrissat B."/>
            <person name="Grigoriev I.V."/>
            <person name="Hibbett D."/>
            <person name="Nagy L.G."/>
            <person name="Martin F.M."/>
        </authorList>
    </citation>
    <scope>NUCLEOTIDE SEQUENCE</scope>
    <source>
        <strain evidence="16">Prilba</strain>
    </source>
</reference>
<dbReference type="SMART" id="SM01314">
    <property type="entry name" value="SnAC"/>
    <property type="match status" value="1"/>
</dbReference>
<evidence type="ECO:0000256" key="8">
    <source>
        <dbReference type="ARBA" id="ARBA00023242"/>
    </source>
</evidence>
<evidence type="ECO:0000256" key="5">
    <source>
        <dbReference type="ARBA" id="ARBA00023015"/>
    </source>
</evidence>
<comment type="caution">
    <text evidence="16">The sequence shown here is derived from an EMBL/GenBank/DDBJ whole genome shotgun (WGS) entry which is preliminary data.</text>
</comment>
<dbReference type="Pfam" id="PF00271">
    <property type="entry name" value="Helicase_C"/>
    <property type="match status" value="1"/>
</dbReference>
<evidence type="ECO:0000256" key="9">
    <source>
        <dbReference type="PROSITE-ProRule" id="PRU00035"/>
    </source>
</evidence>
<evidence type="ECO:0000259" key="11">
    <source>
        <dbReference type="PROSITE" id="PS50014"/>
    </source>
</evidence>
<feature type="region of interest" description="Disordered" evidence="10">
    <location>
        <begin position="1424"/>
        <end position="1463"/>
    </location>
</feature>
<dbReference type="InterPro" id="IPR027417">
    <property type="entry name" value="P-loop_NTPase"/>
</dbReference>
<dbReference type="EMBL" id="WHVB01000007">
    <property type="protein sequence ID" value="KAF8480889.1"/>
    <property type="molecule type" value="Genomic_DNA"/>
</dbReference>
<dbReference type="Proteomes" id="UP000759537">
    <property type="component" value="Unassembled WGS sequence"/>
</dbReference>
<feature type="region of interest" description="Disordered" evidence="10">
    <location>
        <begin position="196"/>
        <end position="217"/>
    </location>
</feature>
<dbReference type="GO" id="GO:0005524">
    <property type="term" value="F:ATP binding"/>
    <property type="evidence" value="ECO:0007669"/>
    <property type="project" value="InterPro"/>
</dbReference>
<feature type="domain" description="Helicase C-terminal" evidence="13">
    <location>
        <begin position="916"/>
        <end position="1077"/>
    </location>
</feature>
<comment type="subcellular location">
    <subcellularLocation>
        <location evidence="1">Nucleus</location>
    </subcellularLocation>
</comment>
<dbReference type="InterPro" id="IPR001650">
    <property type="entry name" value="Helicase_C-like"/>
</dbReference>
<evidence type="ECO:0000256" key="2">
    <source>
        <dbReference type="ARBA" id="ARBA00022741"/>
    </source>
</evidence>
<evidence type="ECO:0000259" key="15">
    <source>
        <dbReference type="PROSITE" id="PS51666"/>
    </source>
</evidence>
<dbReference type="PROSITE" id="PS51194">
    <property type="entry name" value="HELICASE_CTER"/>
    <property type="match status" value="1"/>
</dbReference>
<dbReference type="PROSITE" id="PS51192">
    <property type="entry name" value="HELICASE_ATP_BIND_1"/>
    <property type="match status" value="1"/>
</dbReference>
<feature type="domain" description="Bromo" evidence="11">
    <location>
        <begin position="1315"/>
        <end position="1385"/>
    </location>
</feature>
<dbReference type="PROSITE" id="PS51204">
    <property type="entry name" value="HSA"/>
    <property type="match status" value="1"/>
</dbReference>
<dbReference type="Pfam" id="PF14619">
    <property type="entry name" value="SnAC"/>
    <property type="match status" value="1"/>
</dbReference>
<dbReference type="PRINTS" id="PR00503">
    <property type="entry name" value="BROMODOMAIN"/>
</dbReference>
<keyword evidence="17" id="KW-1185">Reference proteome</keyword>
<dbReference type="CDD" id="cd17996">
    <property type="entry name" value="DEXHc_SMARCA2_SMARCA4"/>
    <property type="match status" value="1"/>
</dbReference>
<dbReference type="FunFam" id="3.40.50.10810:FF:000008">
    <property type="entry name" value="Chromatin structure-remodeling complex subunit snf21"/>
    <property type="match status" value="1"/>
</dbReference>
<sequence length="1463" mass="165897">MATPNLAHHNQLQLLNQQRHQNPAYAKERVQAIIQRANVLRSQGFTPDNNPELQTLLRFISNLQSQQAQQSARLIPQEHPNPDPSLVVNGHPSLPQQAQPTLNGTTVSPQSSLGSGSFPTNPPHPGPPTTPVSFTPEQINVLRAQIHAFKTLQRGQPVSAELQNIIRPPQSNNPEFEKLLSAQLVAKVADNAVKVQKASSEVPPTPAAPETPATPANQDAAVELEGTPQLDDVSKAVAQDVDPDAPLHPYNAYLHPFTHLKVVGTSPEAYATRLQRLLVPSIMPLGLDPHQLINERRRFVEARIQQRIRELEAMSSTIGDGGLEPIIDDESKENVVKLEHGASNKAINLDFVHPPTTAHGKLRAVIELRSLRVLDKQRALRAVVTERLTHGSLLPLNRSDFRRVRKPAMRDTHMTENLERKQRVDRERRAKQKHVEQLTIICAHGREVLSMNRTAQDRAVRLGKAVLSFHTHAEREEQKRIERISKERLKALKADDEEAYMKLIDTAKDTRITHLLKQTDSYLDSLAQAVLAQQSDNPIDVVEEETSEETFGGHKSFDDPQEDKGKIDYYAVAHRIKERVTKQPALLIGGTLKDYQVKGLQWMVSLYNNRLNGILADEMGLGKTIQTISLVAFLIEVKKQRGPYLVVVPLSTMTNWSGEFAKWAPAVKMVSYKGNPMQRRALQAELRVNQFQVLLTTYEYIIKDRPVLSKMKWVHMIIDEGHRMKNTQSKLAQTLTTYYHSRYRLILTGTPLQNNLPELWSLLNFVLPKIFNSVKSFDEWFNTPFANSGTPDKIELNEEEALLIIRRLHKVLRPFLLRRLKKDVEAELPDKVEKVVKVKMSALQAQLYKQMKKYKMIADGSDKPGKGGGVKGLSNELMQLRKICQHPFLFENVEDKLNPGNLVDDKIVRTSGKIELLSRVLPKFFSTGHRVLIFFQMTKVMDIMEDFLKMMGWKYLRLDGGTKTDERAGHVQLFNAKDSEIMVFILSTRAGGLGLNLQTADTVIIFDSDWNPHADLQAQDRAHRIGQTKSVRILRFITEKSVEEAMYARARYKLDIDDKVIQAGRFDNKSTQEEQEEFLRSILEADQEEENEEAGDMNDEEINEIIARSDEEARLFSEMDMQRDRDAAANWRAAGNRGKPPPPLISLEELPNCYRTDEPFETKDDIEEAEGRGHRRRAVINYNDGLSDDQWAMALEEGEDIQQLSEQARLKQARRAAKLESGTGTPMSEGGRGRGRKGKARVNEGDFEPANGKRKRGVNNNSMSVTPSVMDEEEDDRDMKRRKVKTLELPTAVKERMKKAFNECYKAIMNCTDENGRKRCDLFREPPDKREYPDYYRIIASPIALSHIRKRINTNHYKTVTAFRDDVRLMFTNARTYNQEGSWVYVDAVEMEKVFDAAYARHVANSGLPGVDMSLSVAGGGGLEEALTPMDEDREEGRLPSKSKSVRKQIVSDDEYLTPSDDE</sequence>
<keyword evidence="4" id="KW-0067">ATP-binding</keyword>
<feature type="compositionally biased region" description="Acidic residues" evidence="10">
    <location>
        <begin position="1452"/>
        <end position="1463"/>
    </location>
</feature>